<dbReference type="InterPro" id="IPR036968">
    <property type="entry name" value="Enolpyruvate_Tfrase_sf"/>
</dbReference>
<evidence type="ECO:0000256" key="8">
    <source>
        <dbReference type="ARBA" id="ARBA00044633"/>
    </source>
</evidence>
<dbReference type="GO" id="GO:0008652">
    <property type="term" value="P:amino acid biosynthetic process"/>
    <property type="evidence" value="ECO:0007669"/>
    <property type="project" value="UniProtKB-KW"/>
</dbReference>
<proteinExistence type="inferred from homology"/>
<sequence>MMDALGQLGVECRDSLGGGSDTLLVTPAGLTGGVTIDCGLAGTVMRFVPPLAALADGSVTFDGDDGARLRPMATTIDSLRKLGVEVDDDGRGTLPFTVHGTGRVEGGDISIDASQSSQFVSGLLLAGARFTTGLTLRHTGEHLPSMPHIEMTVACLRARGVTVTEPEQGVWRVEPGPISGIDIDMEPDLSNAAPFLAAALIAGGTVTIPHWPITTTQVGDDLGGYFEEFGAVVARDERGLTVDGGPGVLGGRSIRGVTLDLSTGGELAPSLIALAALATAPSTFTGIAHLRGHETDRLRALVTEINRLGGNATELPDGVHIEPATLHGGAWQSYHDHRMATAGAIIGLAVEGVEVDNIGTTAKTLPEFPAMWTAMLKS</sequence>
<dbReference type="InterPro" id="IPR023193">
    <property type="entry name" value="EPSP_synthase_CS"/>
</dbReference>
<dbReference type="InterPro" id="IPR001986">
    <property type="entry name" value="Enolpyruvate_Tfrase_dom"/>
</dbReference>
<dbReference type="Pfam" id="PF00275">
    <property type="entry name" value="EPSP_synthase"/>
    <property type="match status" value="1"/>
</dbReference>
<evidence type="ECO:0000256" key="1">
    <source>
        <dbReference type="ARBA" id="ARBA00004811"/>
    </source>
</evidence>
<evidence type="ECO:0000313" key="10">
    <source>
        <dbReference type="EMBL" id="CAB4541969.1"/>
    </source>
</evidence>
<keyword evidence="6" id="KW-0808">Transferase</keyword>
<comment type="similarity">
    <text evidence="2">Belongs to the EPSP synthase family.</text>
</comment>
<comment type="catalytic activity">
    <reaction evidence="8">
        <text>3-phosphoshikimate + phosphoenolpyruvate = 5-O-(1-carboxyvinyl)-3-phosphoshikimate + phosphate</text>
        <dbReference type="Rhea" id="RHEA:21256"/>
        <dbReference type="ChEBI" id="CHEBI:43474"/>
        <dbReference type="ChEBI" id="CHEBI:57701"/>
        <dbReference type="ChEBI" id="CHEBI:58702"/>
        <dbReference type="ChEBI" id="CHEBI:145989"/>
        <dbReference type="EC" id="2.5.1.19"/>
    </reaction>
    <physiologicalReaction direction="left-to-right" evidence="8">
        <dbReference type="Rhea" id="RHEA:21257"/>
    </physiologicalReaction>
</comment>
<feature type="domain" description="Enolpyruvate transferase" evidence="9">
    <location>
        <begin position="1"/>
        <end position="370"/>
    </location>
</feature>
<accession>A0A6J6BUH0</accession>
<dbReference type="GO" id="GO:0009423">
    <property type="term" value="P:chorismate biosynthetic process"/>
    <property type="evidence" value="ECO:0007669"/>
    <property type="project" value="UniProtKB-UniPathway"/>
</dbReference>
<dbReference type="PROSITE" id="PS00885">
    <property type="entry name" value="EPSP_SYNTHASE_2"/>
    <property type="match status" value="1"/>
</dbReference>
<dbReference type="GO" id="GO:0009073">
    <property type="term" value="P:aromatic amino acid family biosynthetic process"/>
    <property type="evidence" value="ECO:0007669"/>
    <property type="project" value="UniProtKB-KW"/>
</dbReference>
<keyword evidence="4" id="KW-0963">Cytoplasm</keyword>
<organism evidence="10">
    <name type="scientific">freshwater metagenome</name>
    <dbReference type="NCBI Taxonomy" id="449393"/>
    <lineage>
        <taxon>unclassified sequences</taxon>
        <taxon>metagenomes</taxon>
        <taxon>ecological metagenomes</taxon>
    </lineage>
</organism>
<keyword evidence="5" id="KW-0028">Amino-acid biosynthesis</keyword>
<evidence type="ECO:0000256" key="4">
    <source>
        <dbReference type="ARBA" id="ARBA00022490"/>
    </source>
</evidence>
<evidence type="ECO:0000256" key="5">
    <source>
        <dbReference type="ARBA" id="ARBA00022605"/>
    </source>
</evidence>
<protein>
    <recommendedName>
        <fullName evidence="3">3-phosphoshikimate 1-carboxyvinyltransferase</fullName>
        <ecNumber evidence="3">2.5.1.19</ecNumber>
    </recommendedName>
</protein>
<dbReference type="PIRSF" id="PIRSF000505">
    <property type="entry name" value="EPSPS"/>
    <property type="match status" value="1"/>
</dbReference>
<dbReference type="PANTHER" id="PTHR21090:SF5">
    <property type="entry name" value="PENTAFUNCTIONAL AROM POLYPEPTIDE"/>
    <property type="match status" value="1"/>
</dbReference>
<dbReference type="FunFam" id="3.65.10.10:FF:000011">
    <property type="entry name" value="3-phosphoshikimate 1-carboxyvinyltransferase"/>
    <property type="match status" value="1"/>
</dbReference>
<dbReference type="UniPathway" id="UPA00053">
    <property type="reaction ID" value="UER00089"/>
</dbReference>
<dbReference type="FunFam" id="3.65.10.10:FF:000010">
    <property type="entry name" value="3-phosphoshikimate 1-carboxyvinyltransferase"/>
    <property type="match status" value="1"/>
</dbReference>
<dbReference type="Gene3D" id="3.65.10.10">
    <property type="entry name" value="Enolpyruvate transferase domain"/>
    <property type="match status" value="2"/>
</dbReference>
<dbReference type="InterPro" id="IPR013792">
    <property type="entry name" value="RNA3'P_cycl/enolpyr_Trfase_a/b"/>
</dbReference>
<dbReference type="EMBL" id="CAEZSG010000123">
    <property type="protein sequence ID" value="CAB4541969.1"/>
    <property type="molecule type" value="Genomic_DNA"/>
</dbReference>
<keyword evidence="7" id="KW-0057">Aromatic amino acid biosynthesis</keyword>
<evidence type="ECO:0000256" key="7">
    <source>
        <dbReference type="ARBA" id="ARBA00023141"/>
    </source>
</evidence>
<dbReference type="AlphaFoldDB" id="A0A6J6BUH0"/>
<name>A0A6J6BUH0_9ZZZZ</name>
<comment type="pathway">
    <text evidence="1">Metabolic intermediate biosynthesis; chorismate biosynthesis; chorismate from D-erythrose 4-phosphate and phosphoenolpyruvate: step 6/7.</text>
</comment>
<evidence type="ECO:0000256" key="3">
    <source>
        <dbReference type="ARBA" id="ARBA00012450"/>
    </source>
</evidence>
<evidence type="ECO:0000259" key="9">
    <source>
        <dbReference type="Pfam" id="PF00275"/>
    </source>
</evidence>
<dbReference type="PANTHER" id="PTHR21090">
    <property type="entry name" value="AROM/DEHYDROQUINATE SYNTHASE"/>
    <property type="match status" value="1"/>
</dbReference>
<evidence type="ECO:0000256" key="6">
    <source>
        <dbReference type="ARBA" id="ARBA00022679"/>
    </source>
</evidence>
<dbReference type="NCBIfam" id="TIGR01356">
    <property type="entry name" value="aroA"/>
    <property type="match status" value="1"/>
</dbReference>
<dbReference type="SUPFAM" id="SSF55205">
    <property type="entry name" value="EPT/RTPC-like"/>
    <property type="match status" value="1"/>
</dbReference>
<evidence type="ECO:0000256" key="2">
    <source>
        <dbReference type="ARBA" id="ARBA00009948"/>
    </source>
</evidence>
<reference evidence="10" key="1">
    <citation type="submission" date="2020-05" db="EMBL/GenBank/DDBJ databases">
        <authorList>
            <person name="Chiriac C."/>
            <person name="Salcher M."/>
            <person name="Ghai R."/>
            <person name="Kavagutti S V."/>
        </authorList>
    </citation>
    <scope>NUCLEOTIDE SEQUENCE</scope>
</reference>
<dbReference type="InterPro" id="IPR006264">
    <property type="entry name" value="EPSP_synthase"/>
</dbReference>
<dbReference type="EC" id="2.5.1.19" evidence="3"/>
<dbReference type="GO" id="GO:0003866">
    <property type="term" value="F:3-phosphoshikimate 1-carboxyvinyltransferase activity"/>
    <property type="evidence" value="ECO:0007669"/>
    <property type="project" value="UniProtKB-EC"/>
</dbReference>
<dbReference type="PROSITE" id="PS00104">
    <property type="entry name" value="EPSP_SYNTHASE_1"/>
    <property type="match status" value="1"/>
</dbReference>
<gene>
    <name evidence="10" type="ORF">UFOPK1413_00779</name>
</gene>